<keyword evidence="3" id="KW-1185">Reference proteome</keyword>
<organism evidence="2 3">
    <name type="scientific">Rhodococcus chondri</name>
    <dbReference type="NCBI Taxonomy" id="3065941"/>
    <lineage>
        <taxon>Bacteria</taxon>
        <taxon>Bacillati</taxon>
        <taxon>Actinomycetota</taxon>
        <taxon>Actinomycetes</taxon>
        <taxon>Mycobacteriales</taxon>
        <taxon>Nocardiaceae</taxon>
        <taxon>Rhodococcus</taxon>
    </lineage>
</organism>
<protein>
    <recommendedName>
        <fullName evidence="4">Ig-like domain-containing protein</fullName>
    </recommendedName>
</protein>
<name>A0ABU7JYT7_9NOCA</name>
<feature type="signal peptide" evidence="1">
    <location>
        <begin position="1"/>
        <end position="25"/>
    </location>
</feature>
<evidence type="ECO:0008006" key="4">
    <source>
        <dbReference type="Google" id="ProtNLM"/>
    </source>
</evidence>
<evidence type="ECO:0000313" key="3">
    <source>
        <dbReference type="Proteomes" id="UP001331936"/>
    </source>
</evidence>
<sequence>MRKTLSAAVLAGAAALTFGTATATAQPAPNVVGMEEHAAYAVLDARAVPFTVTNRSGNISGQCTVTGQRDKGYRTEVEWEYDHSNNEYDRTEIRVWRGIGLTVVCR</sequence>
<accession>A0ABU7JYT7</accession>
<evidence type="ECO:0000313" key="2">
    <source>
        <dbReference type="EMBL" id="MEE2035166.1"/>
    </source>
</evidence>
<proteinExistence type="predicted"/>
<gene>
    <name evidence="2" type="ORF">Q8814_24185</name>
</gene>
<dbReference type="RefSeq" id="WP_330154509.1">
    <property type="nucleotide sequence ID" value="NZ_JAUZMZ010000247.1"/>
</dbReference>
<keyword evidence="1" id="KW-0732">Signal</keyword>
<comment type="caution">
    <text evidence="2">The sequence shown here is derived from an EMBL/GenBank/DDBJ whole genome shotgun (WGS) entry which is preliminary data.</text>
</comment>
<feature type="chain" id="PRO_5047535128" description="Ig-like domain-containing protein" evidence="1">
    <location>
        <begin position="26"/>
        <end position="106"/>
    </location>
</feature>
<dbReference type="Proteomes" id="UP001331936">
    <property type="component" value="Unassembled WGS sequence"/>
</dbReference>
<evidence type="ECO:0000256" key="1">
    <source>
        <dbReference type="SAM" id="SignalP"/>
    </source>
</evidence>
<dbReference type="EMBL" id="JAUZMZ010000247">
    <property type="protein sequence ID" value="MEE2035166.1"/>
    <property type="molecule type" value="Genomic_DNA"/>
</dbReference>
<reference evidence="2 3" key="1">
    <citation type="submission" date="2023-08" db="EMBL/GenBank/DDBJ databases">
        <authorList>
            <person name="Girao M."/>
            <person name="Carvalho M.F."/>
        </authorList>
    </citation>
    <scope>NUCLEOTIDE SEQUENCE [LARGE SCALE GENOMIC DNA]</scope>
    <source>
        <strain evidence="2 3">CC-R104</strain>
    </source>
</reference>